<feature type="chain" id="PRO_5032550673" evidence="1">
    <location>
        <begin position="23"/>
        <end position="138"/>
    </location>
</feature>
<protein>
    <submittedName>
        <fullName evidence="2">Uncharacterized protein</fullName>
    </submittedName>
</protein>
<dbReference type="EMBL" id="JAAXOO010000005">
    <property type="protein sequence ID" value="NKY35633.1"/>
    <property type="molecule type" value="Genomic_DNA"/>
</dbReference>
<keyword evidence="1" id="KW-0732">Signal</keyword>
<name>A0A846XM55_9NOCA</name>
<reference evidence="2 3" key="1">
    <citation type="submission" date="2020-04" db="EMBL/GenBank/DDBJ databases">
        <title>MicrobeNet Type strains.</title>
        <authorList>
            <person name="Nicholson A.C."/>
        </authorList>
    </citation>
    <scope>NUCLEOTIDE SEQUENCE [LARGE SCALE GENOMIC DNA]</scope>
    <source>
        <strain evidence="2 3">DSM 45078</strain>
    </source>
</reference>
<feature type="signal peptide" evidence="1">
    <location>
        <begin position="1"/>
        <end position="22"/>
    </location>
</feature>
<dbReference type="Proteomes" id="UP000565715">
    <property type="component" value="Unassembled WGS sequence"/>
</dbReference>
<comment type="caution">
    <text evidence="2">The sequence shown here is derived from an EMBL/GenBank/DDBJ whole genome shotgun (WGS) entry which is preliminary data.</text>
</comment>
<proteinExistence type="predicted"/>
<sequence length="138" mass="15076">MTAKTVLLTLFVCAALTLTACSDDEGVALEEDRTLSTQLAELRQNGGSVSLHELTGGDWDSVYVSHQPVSRDYVERQVGGKIDMDETFMQQGNILVFLENGEVARATYIIPDLLQPGEYSSSVRITADGYPALLEMSE</sequence>
<dbReference type="RefSeq" id="WP_157112988.1">
    <property type="nucleotide sequence ID" value="NZ_JAAXOO010000005.1"/>
</dbReference>
<keyword evidence="3" id="KW-1185">Reference proteome</keyword>
<dbReference type="AlphaFoldDB" id="A0A846XM55"/>
<organism evidence="2 3">
    <name type="scientific">Nocardia speluncae</name>
    <dbReference type="NCBI Taxonomy" id="419477"/>
    <lineage>
        <taxon>Bacteria</taxon>
        <taxon>Bacillati</taxon>
        <taxon>Actinomycetota</taxon>
        <taxon>Actinomycetes</taxon>
        <taxon>Mycobacteriales</taxon>
        <taxon>Nocardiaceae</taxon>
        <taxon>Nocardia</taxon>
    </lineage>
</organism>
<evidence type="ECO:0000256" key="1">
    <source>
        <dbReference type="SAM" id="SignalP"/>
    </source>
</evidence>
<dbReference type="PROSITE" id="PS51257">
    <property type="entry name" value="PROKAR_LIPOPROTEIN"/>
    <property type="match status" value="1"/>
</dbReference>
<gene>
    <name evidence="2" type="ORF">HGA13_21535</name>
</gene>
<accession>A0A846XM55</accession>
<evidence type="ECO:0000313" key="3">
    <source>
        <dbReference type="Proteomes" id="UP000565715"/>
    </source>
</evidence>
<evidence type="ECO:0000313" key="2">
    <source>
        <dbReference type="EMBL" id="NKY35633.1"/>
    </source>
</evidence>